<gene>
    <name evidence="8" type="ORF">BSL78_07705</name>
</gene>
<evidence type="ECO:0000256" key="6">
    <source>
        <dbReference type="SAM" id="Phobius"/>
    </source>
</evidence>
<name>A0A2G8L539_STIJA</name>
<keyword evidence="3" id="KW-0732">Signal</keyword>
<dbReference type="STRING" id="307972.A0A2G8L539"/>
<keyword evidence="9" id="KW-1185">Reference proteome</keyword>
<feature type="domain" description="GOST seven transmembrane" evidence="7">
    <location>
        <begin position="155"/>
        <end position="283"/>
    </location>
</feature>
<dbReference type="InterPro" id="IPR053937">
    <property type="entry name" value="GOST_TM"/>
</dbReference>
<dbReference type="PANTHER" id="PTHR21229">
    <property type="entry name" value="LUNG SEVEN TRANSMEMBRANE RECEPTOR"/>
    <property type="match status" value="1"/>
</dbReference>
<dbReference type="GO" id="GO:0016020">
    <property type="term" value="C:membrane"/>
    <property type="evidence" value="ECO:0007669"/>
    <property type="project" value="UniProtKB-SubCell"/>
</dbReference>
<keyword evidence="2 6" id="KW-0812">Transmembrane</keyword>
<evidence type="ECO:0000313" key="9">
    <source>
        <dbReference type="Proteomes" id="UP000230750"/>
    </source>
</evidence>
<dbReference type="GO" id="GO:0042147">
    <property type="term" value="P:retrograde transport, endosome to Golgi"/>
    <property type="evidence" value="ECO:0007669"/>
    <property type="project" value="TreeGrafter"/>
</dbReference>
<evidence type="ECO:0000313" key="8">
    <source>
        <dbReference type="EMBL" id="PIK55389.1"/>
    </source>
</evidence>
<dbReference type="Pfam" id="PF06814">
    <property type="entry name" value="GOST_TM"/>
    <property type="match status" value="1"/>
</dbReference>
<reference evidence="8 9" key="1">
    <citation type="journal article" date="2017" name="PLoS Biol.">
        <title>The sea cucumber genome provides insights into morphological evolution and visceral regeneration.</title>
        <authorList>
            <person name="Zhang X."/>
            <person name="Sun L."/>
            <person name="Yuan J."/>
            <person name="Sun Y."/>
            <person name="Gao Y."/>
            <person name="Zhang L."/>
            <person name="Li S."/>
            <person name="Dai H."/>
            <person name="Hamel J.F."/>
            <person name="Liu C."/>
            <person name="Yu Y."/>
            <person name="Liu S."/>
            <person name="Lin W."/>
            <person name="Guo K."/>
            <person name="Jin S."/>
            <person name="Xu P."/>
            <person name="Storey K.B."/>
            <person name="Huan P."/>
            <person name="Zhang T."/>
            <person name="Zhou Y."/>
            <person name="Zhang J."/>
            <person name="Lin C."/>
            <person name="Li X."/>
            <person name="Xing L."/>
            <person name="Huo D."/>
            <person name="Sun M."/>
            <person name="Wang L."/>
            <person name="Mercier A."/>
            <person name="Li F."/>
            <person name="Yang H."/>
            <person name="Xiang J."/>
        </authorList>
    </citation>
    <scope>NUCLEOTIDE SEQUENCE [LARGE SCALE GENOMIC DNA]</scope>
    <source>
        <strain evidence="8">Shaxun</strain>
        <tissue evidence="8">Muscle</tissue>
    </source>
</reference>
<accession>A0A2G8L539</accession>
<dbReference type="GO" id="GO:0005829">
    <property type="term" value="C:cytosol"/>
    <property type="evidence" value="ECO:0007669"/>
    <property type="project" value="GOC"/>
</dbReference>
<evidence type="ECO:0000256" key="1">
    <source>
        <dbReference type="ARBA" id="ARBA00004141"/>
    </source>
</evidence>
<proteinExistence type="predicted"/>
<dbReference type="PANTHER" id="PTHR21229:SF1">
    <property type="entry name" value="GH17801P"/>
    <property type="match status" value="1"/>
</dbReference>
<comment type="subcellular location">
    <subcellularLocation>
        <location evidence="1">Membrane</location>
        <topology evidence="1">Multi-pass membrane protein</topology>
    </subcellularLocation>
</comment>
<evidence type="ECO:0000259" key="7">
    <source>
        <dbReference type="Pfam" id="PF06814"/>
    </source>
</evidence>
<evidence type="ECO:0000256" key="3">
    <source>
        <dbReference type="ARBA" id="ARBA00022729"/>
    </source>
</evidence>
<dbReference type="InterPro" id="IPR009637">
    <property type="entry name" value="GPR107/GPR108-like"/>
</dbReference>
<dbReference type="EMBL" id="MRZV01000217">
    <property type="protein sequence ID" value="PIK55389.1"/>
    <property type="molecule type" value="Genomic_DNA"/>
</dbReference>
<organism evidence="8 9">
    <name type="scientific">Stichopus japonicus</name>
    <name type="common">Sea cucumber</name>
    <dbReference type="NCBI Taxonomy" id="307972"/>
    <lineage>
        <taxon>Eukaryota</taxon>
        <taxon>Metazoa</taxon>
        <taxon>Echinodermata</taxon>
        <taxon>Eleutherozoa</taxon>
        <taxon>Echinozoa</taxon>
        <taxon>Holothuroidea</taxon>
        <taxon>Aspidochirotacea</taxon>
        <taxon>Aspidochirotida</taxon>
        <taxon>Stichopodidae</taxon>
        <taxon>Apostichopus</taxon>
    </lineage>
</organism>
<protein>
    <submittedName>
        <fullName evidence="8">Putative transmembrane protein</fullName>
    </submittedName>
</protein>
<feature type="transmembrane region" description="Helical" evidence="6">
    <location>
        <begin position="229"/>
        <end position="252"/>
    </location>
</feature>
<evidence type="ECO:0000256" key="4">
    <source>
        <dbReference type="ARBA" id="ARBA00022989"/>
    </source>
</evidence>
<dbReference type="GO" id="GO:0005794">
    <property type="term" value="C:Golgi apparatus"/>
    <property type="evidence" value="ECO:0007669"/>
    <property type="project" value="TreeGrafter"/>
</dbReference>
<dbReference type="AlphaFoldDB" id="A0A2G8L539"/>
<dbReference type="Proteomes" id="UP000230750">
    <property type="component" value="Unassembled WGS sequence"/>
</dbReference>
<feature type="transmembrane region" description="Helical" evidence="6">
    <location>
        <begin position="186"/>
        <end position="209"/>
    </location>
</feature>
<keyword evidence="5 6" id="KW-0472">Membrane</keyword>
<dbReference type="OrthoDB" id="19932at2759"/>
<feature type="transmembrane region" description="Helical" evidence="6">
    <location>
        <begin position="159"/>
        <end position="179"/>
    </location>
</feature>
<feature type="transmembrane region" description="Helical" evidence="6">
    <location>
        <begin position="259"/>
        <end position="279"/>
    </location>
</feature>
<evidence type="ECO:0000256" key="5">
    <source>
        <dbReference type="ARBA" id="ARBA00023136"/>
    </source>
</evidence>
<comment type="caution">
    <text evidence="8">The sequence shown here is derived from an EMBL/GenBank/DDBJ whole genome shotgun (WGS) entry which is preliminary data.</text>
</comment>
<keyword evidence="4 6" id="KW-1133">Transmembrane helix</keyword>
<evidence type="ECO:0000256" key="2">
    <source>
        <dbReference type="ARBA" id="ARBA00022692"/>
    </source>
</evidence>
<sequence length="285" mass="32230">MAKVLVPTEPYTIDIDTYYTELSLMYPQESYISVANSTTKSFTKVSGQEHFGKSDSWVCFVKNISSEHPDCLKGLSTEDFAARSHEESNARIKRAQVARSVTDKPAVVDQVTTTQLSGPYLLTLELNILNGSMKSFKVKVDLKGPHGYLSTYQYPLLKFYAVMSGIYILFCFTWVLLLCRHRQNHFAIHAWIGTILFVGLIEKISFFVKFQHMNAVGQNSPLVELFPEVVSYIRSSLARCLFLIVSIGYCITRATLGTYLYRVILTGGAYFVLKTNLAVMEFSDR</sequence>